<accession>A0AB39BL38</accession>
<dbReference type="CDD" id="cd06261">
    <property type="entry name" value="TM_PBP2"/>
    <property type="match status" value="1"/>
</dbReference>
<dbReference type="InterPro" id="IPR000515">
    <property type="entry name" value="MetI-like"/>
</dbReference>
<feature type="transmembrane region" description="Helical" evidence="7">
    <location>
        <begin position="246"/>
        <end position="269"/>
    </location>
</feature>
<evidence type="ECO:0000256" key="8">
    <source>
        <dbReference type="SAM" id="MobiDB-lite"/>
    </source>
</evidence>
<dbReference type="PANTHER" id="PTHR30151:SF41">
    <property type="entry name" value="ABC TRANSPORTER PERMEASE PROTEIN"/>
    <property type="match status" value="1"/>
</dbReference>
<evidence type="ECO:0000256" key="4">
    <source>
        <dbReference type="ARBA" id="ARBA00022692"/>
    </source>
</evidence>
<sequence>MTTTPPAPPKNRTLMRPATVKSGRKKSATWVPPLLVALGIIAVWYLVSYVFLDEKRRFLLPPPHEIFTEAFFQPDVFGDIMIALGRTAVVALVGLAIAIVIGIAWAVAMSQARWIERSTFPYAVILQCIPILALVPLIGFWFGFDYPARIIVCVMIALFPMVSNTLFGLQSVDKGQRELFQLQKASRWTVLTKLEFPAALPAIFAGMRISAGLAVVGAIVGDYFFRRGEPGLGSLISNYQSRVQSAELFAAIITASLFGVVIFAFFGWLGKRVVGKWYDFSAS</sequence>
<gene>
    <name evidence="10" type="ORF">ABFY20_07155</name>
</gene>
<evidence type="ECO:0000256" key="3">
    <source>
        <dbReference type="ARBA" id="ARBA00022475"/>
    </source>
</evidence>
<protein>
    <submittedName>
        <fullName evidence="10">ABC transporter permease</fullName>
    </submittedName>
</protein>
<comment type="similarity">
    <text evidence="7">Belongs to the binding-protein-dependent transport system permease family.</text>
</comment>
<evidence type="ECO:0000256" key="6">
    <source>
        <dbReference type="ARBA" id="ARBA00023136"/>
    </source>
</evidence>
<keyword evidence="6 7" id="KW-0472">Membrane</keyword>
<dbReference type="GO" id="GO:0005886">
    <property type="term" value="C:plasma membrane"/>
    <property type="evidence" value="ECO:0007669"/>
    <property type="project" value="UniProtKB-SubCell"/>
</dbReference>
<evidence type="ECO:0000259" key="9">
    <source>
        <dbReference type="PROSITE" id="PS50928"/>
    </source>
</evidence>
<feature type="transmembrane region" description="Helical" evidence="7">
    <location>
        <begin position="88"/>
        <end position="108"/>
    </location>
</feature>
<evidence type="ECO:0000256" key="2">
    <source>
        <dbReference type="ARBA" id="ARBA00022448"/>
    </source>
</evidence>
<dbReference type="AlphaFoldDB" id="A0AB39BL38"/>
<organism evidence="10">
    <name type="scientific">Herbiconiux sp. A18JL235</name>
    <dbReference type="NCBI Taxonomy" id="3152363"/>
    <lineage>
        <taxon>Bacteria</taxon>
        <taxon>Bacillati</taxon>
        <taxon>Actinomycetota</taxon>
        <taxon>Actinomycetes</taxon>
        <taxon>Micrococcales</taxon>
        <taxon>Microbacteriaceae</taxon>
        <taxon>Herbiconiux</taxon>
    </lineage>
</organism>
<reference evidence="10" key="1">
    <citation type="submission" date="2024-05" db="EMBL/GenBank/DDBJ databases">
        <title>Herbiconiux sp. A18JL235.</title>
        <authorList>
            <person name="Zhang G."/>
        </authorList>
    </citation>
    <scope>NUCLEOTIDE SEQUENCE</scope>
    <source>
        <strain evidence="10">A18JL235</strain>
    </source>
</reference>
<name>A0AB39BL38_9MICO</name>
<evidence type="ECO:0000256" key="5">
    <source>
        <dbReference type="ARBA" id="ARBA00022989"/>
    </source>
</evidence>
<feature type="domain" description="ABC transmembrane type-1" evidence="9">
    <location>
        <begin position="84"/>
        <end position="270"/>
    </location>
</feature>
<evidence type="ECO:0000256" key="1">
    <source>
        <dbReference type="ARBA" id="ARBA00004651"/>
    </source>
</evidence>
<evidence type="ECO:0000313" key="10">
    <source>
        <dbReference type="EMBL" id="XDI06873.1"/>
    </source>
</evidence>
<dbReference type="RefSeq" id="WP_368499251.1">
    <property type="nucleotide sequence ID" value="NZ_CP162511.1"/>
</dbReference>
<comment type="subcellular location">
    <subcellularLocation>
        <location evidence="1 7">Cell membrane</location>
        <topology evidence="1 7">Multi-pass membrane protein</topology>
    </subcellularLocation>
</comment>
<feature type="transmembrane region" description="Helical" evidence="7">
    <location>
        <begin position="150"/>
        <end position="169"/>
    </location>
</feature>
<dbReference type="PANTHER" id="PTHR30151">
    <property type="entry name" value="ALKANE SULFONATE ABC TRANSPORTER-RELATED, MEMBRANE SUBUNIT"/>
    <property type="match status" value="1"/>
</dbReference>
<keyword evidence="4 7" id="KW-0812">Transmembrane</keyword>
<dbReference type="InterPro" id="IPR035906">
    <property type="entry name" value="MetI-like_sf"/>
</dbReference>
<dbReference type="GO" id="GO:0055085">
    <property type="term" value="P:transmembrane transport"/>
    <property type="evidence" value="ECO:0007669"/>
    <property type="project" value="InterPro"/>
</dbReference>
<proteinExistence type="inferred from homology"/>
<dbReference type="Pfam" id="PF00528">
    <property type="entry name" value="BPD_transp_1"/>
    <property type="match status" value="1"/>
</dbReference>
<dbReference type="EMBL" id="CP162511">
    <property type="protein sequence ID" value="XDI06873.1"/>
    <property type="molecule type" value="Genomic_DNA"/>
</dbReference>
<evidence type="ECO:0000256" key="7">
    <source>
        <dbReference type="RuleBase" id="RU363032"/>
    </source>
</evidence>
<dbReference type="PROSITE" id="PS50928">
    <property type="entry name" value="ABC_TM1"/>
    <property type="match status" value="1"/>
</dbReference>
<feature type="transmembrane region" description="Helical" evidence="7">
    <location>
        <begin position="120"/>
        <end position="143"/>
    </location>
</feature>
<feature type="region of interest" description="Disordered" evidence="8">
    <location>
        <begin position="1"/>
        <end position="20"/>
    </location>
</feature>
<keyword evidence="3" id="KW-1003">Cell membrane</keyword>
<feature type="transmembrane region" description="Helical" evidence="7">
    <location>
        <begin position="198"/>
        <end position="225"/>
    </location>
</feature>
<keyword evidence="5 7" id="KW-1133">Transmembrane helix</keyword>
<dbReference type="Gene3D" id="1.10.3720.10">
    <property type="entry name" value="MetI-like"/>
    <property type="match status" value="1"/>
</dbReference>
<dbReference type="SUPFAM" id="SSF161098">
    <property type="entry name" value="MetI-like"/>
    <property type="match status" value="1"/>
</dbReference>
<feature type="transmembrane region" description="Helical" evidence="7">
    <location>
        <begin position="30"/>
        <end position="52"/>
    </location>
</feature>
<keyword evidence="2 7" id="KW-0813">Transport</keyword>